<organism evidence="4 5">
    <name type="scientific">Cryptolaemus montrouzieri</name>
    <dbReference type="NCBI Taxonomy" id="559131"/>
    <lineage>
        <taxon>Eukaryota</taxon>
        <taxon>Metazoa</taxon>
        <taxon>Ecdysozoa</taxon>
        <taxon>Arthropoda</taxon>
        <taxon>Hexapoda</taxon>
        <taxon>Insecta</taxon>
        <taxon>Pterygota</taxon>
        <taxon>Neoptera</taxon>
        <taxon>Endopterygota</taxon>
        <taxon>Coleoptera</taxon>
        <taxon>Polyphaga</taxon>
        <taxon>Cucujiformia</taxon>
        <taxon>Coccinelloidea</taxon>
        <taxon>Coccinellidae</taxon>
        <taxon>Scymninae</taxon>
        <taxon>Scymnini</taxon>
        <taxon>Cryptolaemus</taxon>
    </lineage>
</organism>
<feature type="domain" description="Amidase" evidence="3">
    <location>
        <begin position="92"/>
        <end position="524"/>
    </location>
</feature>
<dbReference type="InterPro" id="IPR020556">
    <property type="entry name" value="Amidase_CS"/>
</dbReference>
<name>A0ABD2N1K0_9CUCU</name>
<dbReference type="InterPro" id="IPR023631">
    <property type="entry name" value="Amidase_dom"/>
</dbReference>
<dbReference type="AlphaFoldDB" id="A0ABD2N1K0"/>
<dbReference type="PROSITE" id="PS00571">
    <property type="entry name" value="AMIDASES"/>
    <property type="match status" value="1"/>
</dbReference>
<evidence type="ECO:0000313" key="5">
    <source>
        <dbReference type="Proteomes" id="UP001516400"/>
    </source>
</evidence>
<dbReference type="InterPro" id="IPR036928">
    <property type="entry name" value="AS_sf"/>
</dbReference>
<dbReference type="EMBL" id="JABFTP020000062">
    <property type="protein sequence ID" value="KAL3272640.1"/>
    <property type="molecule type" value="Genomic_DNA"/>
</dbReference>
<feature type="active site" description="Charge relay system" evidence="2">
    <location>
        <position position="153"/>
    </location>
</feature>
<protein>
    <recommendedName>
        <fullName evidence="3">Amidase domain-containing protein</fullName>
    </recommendedName>
</protein>
<dbReference type="Gene3D" id="3.90.1300.10">
    <property type="entry name" value="Amidase signature (AS) domain"/>
    <property type="match status" value="1"/>
</dbReference>
<feature type="active site" description="Charge relay system" evidence="2">
    <location>
        <position position="228"/>
    </location>
</feature>
<comment type="caution">
    <text evidence="4">The sequence shown here is derived from an EMBL/GenBank/DDBJ whole genome shotgun (WGS) entry which is preliminary data.</text>
</comment>
<dbReference type="InterPro" id="IPR052739">
    <property type="entry name" value="FAAH2"/>
</dbReference>
<feature type="active site" description="Acyl-ester intermediate" evidence="2">
    <location>
        <position position="252"/>
    </location>
</feature>
<sequence length="547" mass="61678">MTEQNLPLNTITKKEHSRTKRRDGKLCDIIKGILLGIMFSLRFYFDLLIDKIFGFFYGSKKQSVCSANNPLLLDSASTIAAKIRKREVKVEEVVKTFVQRIREVNSTLNAVVHDRFQEAIEEAKKIDKEIEIGDITDLDFKEKPFLGVPFTSKESTAAEGMSYTFGIFARKGKKATEDSEIVRLMKKAGGILLGVTNVPQLNMWQETGNPIFGVTNNPYNISRNVGGSSGGEGSILAAGGSPLGLGTDIGGSLRIPAFMCGIFGHKPTCDLINTRGMTFRTGKEKDTMVVPGPMTRYAEDIIPLLKVLTDENASKLKLDKHVDLKDITIYYIDDPQDPFISMIRDEMKESFKRVIDYFDEVLPTKSQKVEFAGTRYGGKLWRYWMTQEPNANFVRDLTDRETELNPVVEILKYAFMSRNFSLSTIFNMVNKLLPQEKANWAIEETKKLRKQILDKLGDNGVLLYHSAPWPASYHYTAFFRPWNFNLFSIWNALKLPVTQIPLGLSSEGLPLGIQAVTSPYNDRLTIAVAKHLEKQFGGYIPPFTLET</sequence>
<dbReference type="Proteomes" id="UP001516400">
    <property type="component" value="Unassembled WGS sequence"/>
</dbReference>
<dbReference type="PANTHER" id="PTHR43372:SF1">
    <property type="entry name" value="LD38433P"/>
    <property type="match status" value="1"/>
</dbReference>
<gene>
    <name evidence="4" type="ORF">HHI36_014105</name>
</gene>
<evidence type="ECO:0000313" key="4">
    <source>
        <dbReference type="EMBL" id="KAL3272640.1"/>
    </source>
</evidence>
<accession>A0ABD2N1K0</accession>
<evidence type="ECO:0000259" key="3">
    <source>
        <dbReference type="Pfam" id="PF01425"/>
    </source>
</evidence>
<reference evidence="4 5" key="1">
    <citation type="journal article" date="2021" name="BMC Biol.">
        <title>Horizontally acquired antibacterial genes associated with adaptive radiation of ladybird beetles.</title>
        <authorList>
            <person name="Li H.S."/>
            <person name="Tang X.F."/>
            <person name="Huang Y.H."/>
            <person name="Xu Z.Y."/>
            <person name="Chen M.L."/>
            <person name="Du X.Y."/>
            <person name="Qiu B.Y."/>
            <person name="Chen P.T."/>
            <person name="Zhang W."/>
            <person name="Slipinski A."/>
            <person name="Escalona H.E."/>
            <person name="Waterhouse R.M."/>
            <person name="Zwick A."/>
            <person name="Pang H."/>
        </authorList>
    </citation>
    <scope>NUCLEOTIDE SEQUENCE [LARGE SCALE GENOMIC DNA]</scope>
    <source>
        <strain evidence="4">SYSU2018</strain>
    </source>
</reference>
<evidence type="ECO:0000256" key="1">
    <source>
        <dbReference type="ARBA" id="ARBA00009199"/>
    </source>
</evidence>
<keyword evidence="5" id="KW-1185">Reference proteome</keyword>
<dbReference type="PANTHER" id="PTHR43372">
    <property type="entry name" value="FATTY-ACID AMIDE HYDROLASE"/>
    <property type="match status" value="1"/>
</dbReference>
<dbReference type="Pfam" id="PF01425">
    <property type="entry name" value="Amidase"/>
    <property type="match status" value="1"/>
</dbReference>
<dbReference type="SUPFAM" id="SSF75304">
    <property type="entry name" value="Amidase signature (AS) enzymes"/>
    <property type="match status" value="1"/>
</dbReference>
<evidence type="ECO:0000256" key="2">
    <source>
        <dbReference type="PIRSR" id="PIRSR001221-1"/>
    </source>
</evidence>
<proteinExistence type="inferred from homology"/>
<comment type="similarity">
    <text evidence="1">Belongs to the amidase family.</text>
</comment>